<dbReference type="EMBL" id="CP031417">
    <property type="protein sequence ID" value="AXK79502.1"/>
    <property type="molecule type" value="Genomic_DNA"/>
</dbReference>
<feature type="transmembrane region" description="Helical" evidence="1">
    <location>
        <begin position="6"/>
        <end position="23"/>
    </location>
</feature>
<sequence>MAGTIYLLILVAAFIGIVIWVFARKRKARFEAESRIPFEDDSTNRS</sequence>
<dbReference type="RefSeq" id="WP_115688256.1">
    <property type="nucleotide sequence ID" value="NZ_CP031417.1"/>
</dbReference>
<accession>A0A345ZRF5</accession>
<keyword evidence="1" id="KW-0812">Transmembrane</keyword>
<protein>
    <submittedName>
        <fullName evidence="2">Cbb3-type cytochrome c oxidase subunit 3</fullName>
    </submittedName>
</protein>
<dbReference type="KEGG" id="ptaw:DW352_02590"/>
<evidence type="ECO:0000313" key="2">
    <source>
        <dbReference type="EMBL" id="AXK79502.1"/>
    </source>
</evidence>
<proteinExistence type="predicted"/>
<evidence type="ECO:0000313" key="3">
    <source>
        <dbReference type="Proteomes" id="UP000254889"/>
    </source>
</evidence>
<organism evidence="2 3">
    <name type="scientific">Pseudolabrys taiwanensis</name>
    <dbReference type="NCBI Taxonomy" id="331696"/>
    <lineage>
        <taxon>Bacteria</taxon>
        <taxon>Pseudomonadati</taxon>
        <taxon>Pseudomonadota</taxon>
        <taxon>Alphaproteobacteria</taxon>
        <taxon>Hyphomicrobiales</taxon>
        <taxon>Xanthobacteraceae</taxon>
        <taxon>Pseudolabrys</taxon>
    </lineage>
</organism>
<dbReference type="Proteomes" id="UP000254889">
    <property type="component" value="Chromosome"/>
</dbReference>
<gene>
    <name evidence="2" type="ORF">DW352_02590</name>
</gene>
<evidence type="ECO:0000256" key="1">
    <source>
        <dbReference type="SAM" id="Phobius"/>
    </source>
</evidence>
<name>A0A345ZRF5_9HYPH</name>
<dbReference type="OrthoDB" id="8604580at2"/>
<keyword evidence="1" id="KW-0472">Membrane</keyword>
<keyword evidence="1" id="KW-1133">Transmembrane helix</keyword>
<dbReference type="Pfam" id="PF05545">
    <property type="entry name" value="FixQ"/>
    <property type="match status" value="1"/>
</dbReference>
<reference evidence="2 3" key="1">
    <citation type="submission" date="2018-07" db="EMBL/GenBank/DDBJ databases">
        <authorList>
            <person name="Quirk P.G."/>
            <person name="Krulwich T.A."/>
        </authorList>
    </citation>
    <scope>NUCLEOTIDE SEQUENCE [LARGE SCALE GENOMIC DNA]</scope>
    <source>
        <strain evidence="2 3">CC-BB4</strain>
    </source>
</reference>
<dbReference type="InterPro" id="IPR008621">
    <property type="entry name" value="Cbb3-typ_cyt_oxidase_comp"/>
</dbReference>
<keyword evidence="3" id="KW-1185">Reference proteome</keyword>
<dbReference type="AlphaFoldDB" id="A0A345ZRF5"/>